<evidence type="ECO:0000313" key="5">
    <source>
        <dbReference type="EMBL" id="KAL2499093.1"/>
    </source>
</evidence>
<evidence type="ECO:0000313" key="6">
    <source>
        <dbReference type="Proteomes" id="UP001604336"/>
    </source>
</evidence>
<keyword evidence="4" id="KW-0472">Membrane</keyword>
<dbReference type="GO" id="GO:0045492">
    <property type="term" value="P:xylan biosynthetic process"/>
    <property type="evidence" value="ECO:0007669"/>
    <property type="project" value="UniProtKB-ARBA"/>
</dbReference>
<dbReference type="EMBL" id="JBFOLK010000007">
    <property type="protein sequence ID" value="KAL2499093.1"/>
    <property type="molecule type" value="Genomic_DNA"/>
</dbReference>
<dbReference type="GO" id="GO:0016020">
    <property type="term" value="C:membrane"/>
    <property type="evidence" value="ECO:0007669"/>
    <property type="project" value="UniProtKB-SubCell"/>
</dbReference>
<evidence type="ECO:0000256" key="2">
    <source>
        <dbReference type="ARBA" id="ARBA00022692"/>
    </source>
</evidence>
<dbReference type="GO" id="GO:0005794">
    <property type="term" value="C:Golgi apparatus"/>
    <property type="evidence" value="ECO:0007669"/>
    <property type="project" value="UniProtKB-ARBA"/>
</dbReference>
<protein>
    <recommendedName>
        <fullName evidence="7">PC-Esterase</fullName>
    </recommendedName>
</protein>
<sequence length="324" mass="37696">MAWWHMSLNKTVFFICVLFIILSVGVHFTPNFSSISIISLLNGASPNYRNPCIDFLHSIEYKNRTECADRPVEKTWSWMQSRPRVATCEFKKLKKPDASVMLNRSWVVFAGDSQTRLGMISLLKLVELPERVRKVREDLAKLHTDYSTFVDSIGMKLDFKWKPYVRRLSKLMLEFKKNKKYPDIIVMGAGLWDMLYENNVSDYDASLRGLRNSLQDLNSKDRRVQPHLFWLGMPTLINSKLKTEEKRHNLTEPRRIRYDNTVNGSKLLNKFGGPCLKLDIQLLSELCGPQCTKDGLHYDEIVYDIAIQIMLNAMLIESTHKTHF</sequence>
<evidence type="ECO:0000256" key="1">
    <source>
        <dbReference type="ARBA" id="ARBA00004370"/>
    </source>
</evidence>
<reference evidence="6" key="1">
    <citation type="submission" date="2024-07" db="EMBL/GenBank/DDBJ databases">
        <title>Two chromosome-level genome assemblies of Korean endemic species Abeliophyllum distichum and Forsythia ovata (Oleaceae).</title>
        <authorList>
            <person name="Jang H."/>
        </authorList>
    </citation>
    <scope>NUCLEOTIDE SEQUENCE [LARGE SCALE GENOMIC DNA]</scope>
</reference>
<gene>
    <name evidence="5" type="ORF">Adt_24643</name>
</gene>
<evidence type="ECO:0000256" key="3">
    <source>
        <dbReference type="ARBA" id="ARBA00022989"/>
    </source>
</evidence>
<dbReference type="AlphaFoldDB" id="A0ABD1SFE1"/>
<name>A0ABD1SFE1_9LAMI</name>
<comment type="caution">
    <text evidence="5">The sequence shown here is derived from an EMBL/GenBank/DDBJ whole genome shotgun (WGS) entry which is preliminary data.</text>
</comment>
<evidence type="ECO:0000256" key="4">
    <source>
        <dbReference type="ARBA" id="ARBA00023136"/>
    </source>
</evidence>
<dbReference type="Proteomes" id="UP001604336">
    <property type="component" value="Unassembled WGS sequence"/>
</dbReference>
<organism evidence="5 6">
    <name type="scientific">Abeliophyllum distichum</name>
    <dbReference type="NCBI Taxonomy" id="126358"/>
    <lineage>
        <taxon>Eukaryota</taxon>
        <taxon>Viridiplantae</taxon>
        <taxon>Streptophyta</taxon>
        <taxon>Embryophyta</taxon>
        <taxon>Tracheophyta</taxon>
        <taxon>Spermatophyta</taxon>
        <taxon>Magnoliopsida</taxon>
        <taxon>eudicotyledons</taxon>
        <taxon>Gunneridae</taxon>
        <taxon>Pentapetalae</taxon>
        <taxon>asterids</taxon>
        <taxon>lamiids</taxon>
        <taxon>Lamiales</taxon>
        <taxon>Oleaceae</taxon>
        <taxon>Forsythieae</taxon>
        <taxon>Abeliophyllum</taxon>
    </lineage>
</organism>
<comment type="subcellular location">
    <subcellularLocation>
        <location evidence="1">Membrane</location>
    </subcellularLocation>
</comment>
<dbReference type="PANTHER" id="PTHR13533">
    <property type="entry name" value="N-ACETYLNEURAMINATE 9-O-ACETYLTRANSFERASE"/>
    <property type="match status" value="1"/>
</dbReference>
<evidence type="ECO:0008006" key="7">
    <source>
        <dbReference type="Google" id="ProtNLM"/>
    </source>
</evidence>
<dbReference type="PANTHER" id="PTHR13533:SF31">
    <property type="entry name" value="PROTEIN ALTERED XYLOGLUCAN 9"/>
    <property type="match status" value="1"/>
</dbReference>
<proteinExistence type="predicted"/>
<keyword evidence="3" id="KW-1133">Transmembrane helix</keyword>
<keyword evidence="6" id="KW-1185">Reference proteome</keyword>
<keyword evidence="2" id="KW-0812">Transmembrane</keyword>
<accession>A0ABD1SFE1</accession>